<dbReference type="AlphaFoldDB" id="A0A2U9IJM2"/>
<protein>
    <recommendedName>
        <fullName evidence="1">Glycosyltransferase 2-like domain-containing protein</fullName>
    </recommendedName>
</protein>
<dbReference type="InterPro" id="IPR001173">
    <property type="entry name" value="Glyco_trans_2-like"/>
</dbReference>
<accession>A0A2U9IJM2</accession>
<reference evidence="2 3" key="1">
    <citation type="submission" date="2018-05" db="EMBL/GenBank/DDBJ databases">
        <title>Complete Genome Sequences of Extremely Thermoacidophilic, Metal-Mobilizing Type-Strain Members of the Archaeal Family Sulfolobaceae: Acidianus brierleyi DSM-1651T, Acidianus sulfidivorans DSM-18786T, Metallosphaera hakonensis DSM-7519T, and Metallosphaera prunae DSM-10039T.</title>
        <authorList>
            <person name="Counts J.A."/>
            <person name="Kelly R.M."/>
        </authorList>
    </citation>
    <scope>NUCLEOTIDE SEQUENCE [LARGE SCALE GENOMIC DNA]</scope>
    <source>
        <strain evidence="2 3">JP7</strain>
    </source>
</reference>
<evidence type="ECO:0000259" key="1">
    <source>
        <dbReference type="Pfam" id="PF00535"/>
    </source>
</evidence>
<dbReference type="PANTHER" id="PTHR43685:SF2">
    <property type="entry name" value="GLYCOSYLTRANSFERASE 2-LIKE DOMAIN-CONTAINING PROTEIN"/>
    <property type="match status" value="1"/>
</dbReference>
<dbReference type="PANTHER" id="PTHR43685">
    <property type="entry name" value="GLYCOSYLTRANSFERASE"/>
    <property type="match status" value="1"/>
</dbReference>
<evidence type="ECO:0000313" key="2">
    <source>
        <dbReference type="EMBL" id="AWR96241.1"/>
    </source>
</evidence>
<name>A0A2U9IJM2_9CREN</name>
<dbReference type="InterPro" id="IPR029044">
    <property type="entry name" value="Nucleotide-diphossugar_trans"/>
</dbReference>
<dbReference type="Pfam" id="PF00535">
    <property type="entry name" value="Glycos_transf_2"/>
    <property type="match status" value="1"/>
</dbReference>
<dbReference type="SUPFAM" id="SSF53448">
    <property type="entry name" value="Nucleotide-diphospho-sugar transferases"/>
    <property type="match status" value="1"/>
</dbReference>
<proteinExistence type="predicted"/>
<dbReference type="Proteomes" id="UP000248410">
    <property type="component" value="Chromosome"/>
</dbReference>
<feature type="domain" description="Glycosyltransferase 2-like" evidence="1">
    <location>
        <begin position="24"/>
        <end position="159"/>
    </location>
</feature>
<dbReference type="InterPro" id="IPR050834">
    <property type="entry name" value="Glycosyltransf_2"/>
</dbReference>
<dbReference type="Gene3D" id="3.90.550.10">
    <property type="entry name" value="Spore Coat Polysaccharide Biosynthesis Protein SpsA, Chain A"/>
    <property type="match status" value="1"/>
</dbReference>
<sequence length="365" mass="43064">MLNYKFIHRFAKVIWELMVEPFISVIILAHDRRAYLFDAVNSVLSQQIPRDIYEVLVVKYELDNDKEVDKKLESLGIRVINTKEVSLGAKIAIGAMEAKGDVLAFLEDDDLFTDQKLSRIYSVFSTNNKIGYYHNEMKFFDIDKNQPIEKEEKFRKRMLARFRKNFKNGIMIKGIEFWKKIPILGCAFFGFNNSSIAVRRDVILNFTEVYKFSQLNHAIDFLHFLLSLELNYLTAIDEQELTIYRVHSHSTMMRKFSSYEKFIENNIIISKTQLHNLSLISKFYNIYNISSLLATFYSFIEFSEISYEEMLDSKTNKYINKLAIVLKLLKNDKSYFISPGLLLSYVYYLTPTLVRMKIGEYMYKH</sequence>
<organism evidence="2 3">
    <name type="scientific">Acidianus sulfidivorans JP7</name>
    <dbReference type="NCBI Taxonomy" id="619593"/>
    <lineage>
        <taxon>Archaea</taxon>
        <taxon>Thermoproteota</taxon>
        <taxon>Thermoprotei</taxon>
        <taxon>Sulfolobales</taxon>
        <taxon>Sulfolobaceae</taxon>
        <taxon>Acidianus</taxon>
    </lineage>
</organism>
<gene>
    <name evidence="2" type="ORF">DFR86_00900</name>
</gene>
<dbReference type="CDD" id="cd00761">
    <property type="entry name" value="Glyco_tranf_GTA_type"/>
    <property type="match status" value="1"/>
</dbReference>
<evidence type="ECO:0000313" key="3">
    <source>
        <dbReference type="Proteomes" id="UP000248410"/>
    </source>
</evidence>
<dbReference type="KEGG" id="asul:DFR86_00900"/>
<dbReference type="EMBL" id="CP029288">
    <property type="protein sequence ID" value="AWR96241.1"/>
    <property type="molecule type" value="Genomic_DNA"/>
</dbReference>
<keyword evidence="3" id="KW-1185">Reference proteome</keyword>